<accession>A0A1H8B717</accession>
<sequence length="284" mass="33649">MMEHKFSLLKISDIGKMEGIQEIENINSDYSITSWLIQIRHKKISELSNFDLSRFLRQELFLKYICYEVISRLKTNPFQGHMREGELLELLSRLNKEFWEENPSLQREIILLLDIIFEKHLPFIKEDDWFDDGDIRYIFHSLYKLTSKLQILYKYADAFIQTELELRALDYFGKQLIKEVRDNARREINSKFNNILKENNELSKGIQTLNKEQIQMLRSFIMTAVDTLLYQLLFTLDQNPEIKINVDIDGQEVKDIGNNVGTNGLYSNLFGPKGWIARYSSEKE</sequence>
<dbReference type="InterPro" id="IPR040547">
    <property type="entry name" value="CdiI"/>
</dbReference>
<dbReference type="STRING" id="1173111.SAMN05444955_1026"/>
<gene>
    <name evidence="1" type="ORF">SAMN05444955_1026</name>
</gene>
<dbReference type="Proteomes" id="UP000199695">
    <property type="component" value="Unassembled WGS sequence"/>
</dbReference>
<dbReference type="Pfam" id="PF18616">
    <property type="entry name" value="CdiI_3"/>
    <property type="match status" value="1"/>
</dbReference>
<name>A0A1H8B717_9BACL</name>
<evidence type="ECO:0000313" key="2">
    <source>
        <dbReference type="Proteomes" id="UP000199695"/>
    </source>
</evidence>
<proteinExistence type="predicted"/>
<keyword evidence="2" id="KW-1185">Reference proteome</keyword>
<dbReference type="EMBL" id="FOCQ01000002">
    <property type="protein sequence ID" value="SEM77944.1"/>
    <property type="molecule type" value="Genomic_DNA"/>
</dbReference>
<reference evidence="1 2" key="1">
    <citation type="submission" date="2016-10" db="EMBL/GenBank/DDBJ databases">
        <authorList>
            <person name="de Groot N.N."/>
        </authorList>
    </citation>
    <scope>NUCLEOTIDE SEQUENCE [LARGE SCALE GENOMIC DNA]</scope>
    <source>
        <strain evidence="1 2">DSM 46701</strain>
    </source>
</reference>
<evidence type="ECO:0000313" key="1">
    <source>
        <dbReference type="EMBL" id="SEM77944.1"/>
    </source>
</evidence>
<dbReference type="CDD" id="cd20691">
    <property type="entry name" value="CdiI_EC536-like"/>
    <property type="match status" value="1"/>
</dbReference>
<dbReference type="AlphaFoldDB" id="A0A1H8B717"/>
<organism evidence="1 2">
    <name type="scientific">Lihuaxuella thermophila</name>
    <dbReference type="NCBI Taxonomy" id="1173111"/>
    <lineage>
        <taxon>Bacteria</taxon>
        <taxon>Bacillati</taxon>
        <taxon>Bacillota</taxon>
        <taxon>Bacilli</taxon>
        <taxon>Bacillales</taxon>
        <taxon>Thermoactinomycetaceae</taxon>
        <taxon>Lihuaxuella</taxon>
    </lineage>
</organism>
<protein>
    <submittedName>
        <fullName evidence="1">Uncharacterized protein</fullName>
    </submittedName>
</protein>